<organism evidence="2">
    <name type="scientific">Alexandrium catenella</name>
    <name type="common">Red tide dinoflagellate</name>
    <name type="synonym">Gonyaulax catenella</name>
    <dbReference type="NCBI Taxonomy" id="2925"/>
    <lineage>
        <taxon>Eukaryota</taxon>
        <taxon>Sar</taxon>
        <taxon>Alveolata</taxon>
        <taxon>Dinophyceae</taxon>
        <taxon>Gonyaulacales</taxon>
        <taxon>Pyrocystaceae</taxon>
        <taxon>Alexandrium</taxon>
    </lineage>
</organism>
<protein>
    <submittedName>
        <fullName evidence="2">Uncharacterized protein</fullName>
    </submittedName>
</protein>
<evidence type="ECO:0000313" key="2">
    <source>
        <dbReference type="EMBL" id="CAD9182441.1"/>
    </source>
</evidence>
<feature type="region of interest" description="Disordered" evidence="1">
    <location>
        <begin position="28"/>
        <end position="47"/>
    </location>
</feature>
<evidence type="ECO:0000256" key="1">
    <source>
        <dbReference type="SAM" id="MobiDB-lite"/>
    </source>
</evidence>
<dbReference type="EMBL" id="HBGE01099515">
    <property type="protein sequence ID" value="CAD9182441.1"/>
    <property type="molecule type" value="Transcribed_RNA"/>
</dbReference>
<feature type="compositionally biased region" description="Basic and acidic residues" evidence="1">
    <location>
        <begin position="36"/>
        <end position="45"/>
    </location>
</feature>
<dbReference type="InterPro" id="IPR025533">
    <property type="entry name" value="DUF4419"/>
</dbReference>
<accession>A0A7S1S275</accession>
<gene>
    <name evidence="2" type="ORF">ACAT0790_LOCUS59213</name>
</gene>
<proteinExistence type="predicted"/>
<reference evidence="2" key="1">
    <citation type="submission" date="2021-01" db="EMBL/GenBank/DDBJ databases">
        <authorList>
            <person name="Corre E."/>
            <person name="Pelletier E."/>
            <person name="Niang G."/>
            <person name="Scheremetjew M."/>
            <person name="Finn R."/>
            <person name="Kale V."/>
            <person name="Holt S."/>
            <person name="Cochrane G."/>
            <person name="Meng A."/>
            <person name="Brown T."/>
            <person name="Cohen L."/>
        </authorList>
    </citation>
    <scope>NUCLEOTIDE SEQUENCE</scope>
    <source>
        <strain evidence="2">OF101</strain>
    </source>
</reference>
<dbReference type="PANTHER" id="PTHR31252">
    <property type="entry name" value="DUF4419 DOMAIN-CONTAINING PROTEIN"/>
    <property type="match status" value="1"/>
</dbReference>
<dbReference type="Pfam" id="PF14388">
    <property type="entry name" value="DUF4419"/>
    <property type="match status" value="1"/>
</dbReference>
<sequence>MPKDMPAAPPAQREGCCFTFAVEPGITPAGPGSFGADRRRFREPEPPVSLEESWRRYALASPGGSIEAMSAAPAGVVATFTKQNLFAKAVHAAFYGHHPLVLSPDVIWLTIAQGLAHHVDQNAQALRERFVAHAGKEEIVVVRPGFVKGSADNDWEGVFPDFAAQIAERTVGDVARLVMADFSTTGPAERIASQVTLMDTVQHYFSYTMCCGCGFPSIALRGTAADWEALRAKAERLRAFDLDWWLAALLPALDHFVEAAHGRPDLDFWRALCNINVGTSFPCFEPLTGWVQAFFPYLLEVVEDSGFGFGSGGGGEDAFRETDGAGTPKRKMRRNTLLGSYAASAAARVNLANAEFGGGSMDARPPPGTERGVKIENFPPAMSSAPFTYKDEATGKSYKMAFFGGINALVQHADGAIEPTIGWAVLDQGPAAAC</sequence>
<dbReference type="PANTHER" id="PTHR31252:SF11">
    <property type="entry name" value="DUF4419 DOMAIN-CONTAINING PROTEIN"/>
    <property type="match status" value="1"/>
</dbReference>
<name>A0A7S1S275_ALECA</name>
<dbReference type="AlphaFoldDB" id="A0A7S1S275"/>